<evidence type="ECO:0000256" key="1">
    <source>
        <dbReference type="SAM" id="MobiDB-lite"/>
    </source>
</evidence>
<dbReference type="AlphaFoldDB" id="X1ITE8"/>
<feature type="region of interest" description="Disordered" evidence="1">
    <location>
        <begin position="22"/>
        <end position="42"/>
    </location>
</feature>
<protein>
    <submittedName>
        <fullName evidence="2">Uncharacterized protein</fullName>
    </submittedName>
</protein>
<gene>
    <name evidence="2" type="ORF">S03H2_66959</name>
</gene>
<reference evidence="2" key="1">
    <citation type="journal article" date="2014" name="Front. Microbiol.">
        <title>High frequency of phylogenetically diverse reductive dehalogenase-homologous genes in deep subseafloor sedimentary metagenomes.</title>
        <authorList>
            <person name="Kawai M."/>
            <person name="Futagami T."/>
            <person name="Toyoda A."/>
            <person name="Takaki Y."/>
            <person name="Nishi S."/>
            <person name="Hori S."/>
            <person name="Arai W."/>
            <person name="Tsubouchi T."/>
            <person name="Morono Y."/>
            <person name="Uchiyama I."/>
            <person name="Ito T."/>
            <person name="Fujiyama A."/>
            <person name="Inagaki F."/>
            <person name="Takami H."/>
        </authorList>
    </citation>
    <scope>NUCLEOTIDE SEQUENCE</scope>
    <source>
        <strain evidence="2">Expedition CK06-06</strain>
    </source>
</reference>
<dbReference type="EMBL" id="BARU01043775">
    <property type="protein sequence ID" value="GAH84967.1"/>
    <property type="molecule type" value="Genomic_DNA"/>
</dbReference>
<sequence>MAKKKSEFIISLEKELKKHWKDTKEERGKTHTAKIYQKSNKK</sequence>
<organism evidence="2">
    <name type="scientific">marine sediment metagenome</name>
    <dbReference type="NCBI Taxonomy" id="412755"/>
    <lineage>
        <taxon>unclassified sequences</taxon>
        <taxon>metagenomes</taxon>
        <taxon>ecological metagenomes</taxon>
    </lineage>
</organism>
<comment type="caution">
    <text evidence="2">The sequence shown here is derived from an EMBL/GenBank/DDBJ whole genome shotgun (WGS) entry which is preliminary data.</text>
</comment>
<accession>X1ITE8</accession>
<name>X1ITE8_9ZZZZ</name>
<evidence type="ECO:0000313" key="2">
    <source>
        <dbReference type="EMBL" id="GAH84967.1"/>
    </source>
</evidence>
<proteinExistence type="predicted"/>